<gene>
    <name evidence="3" type="ORF">GCM10011609_76740</name>
</gene>
<feature type="transmembrane region" description="Helical" evidence="2">
    <location>
        <begin position="196"/>
        <end position="218"/>
    </location>
</feature>
<keyword evidence="2" id="KW-1133">Transmembrane helix</keyword>
<evidence type="ECO:0000256" key="2">
    <source>
        <dbReference type="SAM" id="Phobius"/>
    </source>
</evidence>
<feature type="transmembrane region" description="Helical" evidence="2">
    <location>
        <begin position="164"/>
        <end position="184"/>
    </location>
</feature>
<dbReference type="InterPro" id="IPR045782">
    <property type="entry name" value="TrbL_3"/>
</dbReference>
<feature type="transmembrane region" description="Helical" evidence="2">
    <location>
        <begin position="238"/>
        <end position="259"/>
    </location>
</feature>
<reference evidence="4" key="1">
    <citation type="journal article" date="2019" name="Int. J. Syst. Evol. Microbiol.">
        <title>The Global Catalogue of Microorganisms (GCM) 10K type strain sequencing project: providing services to taxonomists for standard genome sequencing and annotation.</title>
        <authorList>
            <consortium name="The Broad Institute Genomics Platform"/>
            <consortium name="The Broad Institute Genome Sequencing Center for Infectious Disease"/>
            <person name="Wu L."/>
            <person name="Ma J."/>
        </authorList>
    </citation>
    <scope>NUCLEOTIDE SEQUENCE [LARGE SCALE GENOMIC DNA]</scope>
    <source>
        <strain evidence="4">CGMCC 4.7319</strain>
    </source>
</reference>
<feature type="transmembrane region" description="Helical" evidence="2">
    <location>
        <begin position="7"/>
        <end position="29"/>
    </location>
</feature>
<comment type="caution">
    <text evidence="3">The sequence shown here is derived from an EMBL/GenBank/DDBJ whole genome shotgun (WGS) entry which is preliminary data.</text>
</comment>
<evidence type="ECO:0000256" key="1">
    <source>
        <dbReference type="SAM" id="MobiDB-lite"/>
    </source>
</evidence>
<feature type="compositionally biased region" description="Low complexity" evidence="1">
    <location>
        <begin position="518"/>
        <end position="531"/>
    </location>
</feature>
<feature type="transmembrane region" description="Helical" evidence="2">
    <location>
        <begin position="139"/>
        <end position="158"/>
    </location>
</feature>
<feature type="transmembrane region" description="Helical" evidence="2">
    <location>
        <begin position="49"/>
        <end position="69"/>
    </location>
</feature>
<dbReference type="RefSeq" id="WP_189159791.1">
    <property type="nucleotide sequence ID" value="NZ_BMNC01000019.1"/>
</dbReference>
<feature type="compositionally biased region" description="Pro residues" evidence="1">
    <location>
        <begin position="397"/>
        <end position="407"/>
    </location>
</feature>
<feature type="compositionally biased region" description="Pro residues" evidence="1">
    <location>
        <begin position="537"/>
        <end position="548"/>
    </location>
</feature>
<keyword evidence="2" id="KW-0812">Transmembrane</keyword>
<feature type="compositionally biased region" description="Pro residues" evidence="1">
    <location>
        <begin position="500"/>
        <end position="517"/>
    </location>
</feature>
<dbReference type="EMBL" id="BMNC01000019">
    <property type="protein sequence ID" value="GGN23746.1"/>
    <property type="molecule type" value="Genomic_DNA"/>
</dbReference>
<feature type="region of interest" description="Disordered" evidence="1">
    <location>
        <begin position="291"/>
        <end position="322"/>
    </location>
</feature>
<sequence length="548" mass="57811">MADGINSFFWALVVAALNSLLRLVAQTLLATPTLDQLPRIGELWESSRGIVIASYALLIMVSGIVVMAYKTLQTRTTIRQAAPRIVVGFLAANLSWILAAKAIEFANALSYALVGGGVDPSGAAQTLSALLTNTVMNSITSAGFFGILISLGLVVLLVSLIGSYVVRVALTAVLVAGAPLALSCHGTEQTEGVAFWWWRAFFGVLGIQVGQSLTLITALRVFFSEGGFTFLGPTPDGVVNLIATGGLLWILVKIPSWVMHHIQLGGGKRSMLGSLVRAFVAYKTFGLLRGGGGSGARSHSAGPGRGRRGASSGAAGGSTNPYAHVRATSIGQYMLPLAGLRRSRPATTPKPAPAPKSSSGHGHQLTLPLGGEWPEYKPVLGRDGQYRLPLDVERVKPTPPPAVPHGPPRTGGRRRGGQLLELPFDPYRGNRPDRSGQYRLPLDGVRRTPRPPSPAPFPAPPAARARSTQPELPFDPYKGNRPTRSGQYPLPLDGARRIPPATPAPAPPAPPPPPRPASPAGRQLRLPLDLPTRPRRSSPPPPTPGGTP</sequence>
<protein>
    <submittedName>
        <fullName evidence="3">Uncharacterized protein</fullName>
    </submittedName>
</protein>
<name>A0ABQ2IS73_9PSEU</name>
<dbReference type="PRINTS" id="PR01217">
    <property type="entry name" value="PRICHEXTENSN"/>
</dbReference>
<keyword evidence="2" id="KW-0472">Membrane</keyword>
<feature type="compositionally biased region" description="Pro residues" evidence="1">
    <location>
        <begin position="450"/>
        <end position="461"/>
    </location>
</feature>
<dbReference type="Pfam" id="PF19590">
    <property type="entry name" value="TrbL_3"/>
    <property type="match status" value="1"/>
</dbReference>
<accession>A0ABQ2IS73</accession>
<evidence type="ECO:0000313" key="3">
    <source>
        <dbReference type="EMBL" id="GGN23746.1"/>
    </source>
</evidence>
<evidence type="ECO:0000313" key="4">
    <source>
        <dbReference type="Proteomes" id="UP000597656"/>
    </source>
</evidence>
<feature type="transmembrane region" description="Helical" evidence="2">
    <location>
        <begin position="81"/>
        <end position="103"/>
    </location>
</feature>
<proteinExistence type="predicted"/>
<dbReference type="Proteomes" id="UP000597656">
    <property type="component" value="Unassembled WGS sequence"/>
</dbReference>
<organism evidence="3 4">
    <name type="scientific">Lentzea pudingi</name>
    <dbReference type="NCBI Taxonomy" id="1789439"/>
    <lineage>
        <taxon>Bacteria</taxon>
        <taxon>Bacillati</taxon>
        <taxon>Actinomycetota</taxon>
        <taxon>Actinomycetes</taxon>
        <taxon>Pseudonocardiales</taxon>
        <taxon>Pseudonocardiaceae</taxon>
        <taxon>Lentzea</taxon>
    </lineage>
</organism>
<feature type="region of interest" description="Disordered" evidence="1">
    <location>
        <begin position="342"/>
        <end position="380"/>
    </location>
</feature>
<keyword evidence="4" id="KW-1185">Reference proteome</keyword>
<feature type="region of interest" description="Disordered" evidence="1">
    <location>
        <begin position="393"/>
        <end position="548"/>
    </location>
</feature>